<dbReference type="InterPro" id="IPR013830">
    <property type="entry name" value="SGNH_hydro"/>
</dbReference>
<name>A0AAI8Z8X6_9PEZI</name>
<dbReference type="AlphaFoldDB" id="A0AAI8Z8X6"/>
<dbReference type="PANTHER" id="PTHR30383:SF5">
    <property type="entry name" value="SGNH HYDROLASE-TYPE ESTERASE DOMAIN-CONTAINING PROTEIN"/>
    <property type="match status" value="1"/>
</dbReference>
<dbReference type="CDD" id="cd01833">
    <property type="entry name" value="XynB_like"/>
    <property type="match status" value="1"/>
</dbReference>
<reference evidence="3" key="1">
    <citation type="submission" date="2023-11" db="EMBL/GenBank/DDBJ databases">
        <authorList>
            <person name="Alioto T."/>
            <person name="Alioto T."/>
            <person name="Gomez Garrido J."/>
        </authorList>
    </citation>
    <scope>NUCLEOTIDE SEQUENCE</scope>
</reference>
<dbReference type="SUPFAM" id="SSF52266">
    <property type="entry name" value="SGNH hydrolase"/>
    <property type="match status" value="1"/>
</dbReference>
<evidence type="ECO:0000313" key="4">
    <source>
        <dbReference type="Proteomes" id="UP001296104"/>
    </source>
</evidence>
<comment type="caution">
    <text evidence="3">The sequence shown here is derived from an EMBL/GenBank/DDBJ whole genome shotgun (WGS) entry which is preliminary data.</text>
</comment>
<accession>A0AAI8Z8X6</accession>
<evidence type="ECO:0000259" key="2">
    <source>
        <dbReference type="Pfam" id="PF13472"/>
    </source>
</evidence>
<dbReference type="PANTHER" id="PTHR30383">
    <property type="entry name" value="THIOESTERASE 1/PROTEASE 1/LYSOPHOSPHOLIPASE L1"/>
    <property type="match status" value="1"/>
</dbReference>
<gene>
    <name evidence="3" type="ORF">LECACI_7A009751</name>
</gene>
<dbReference type="Pfam" id="PF13472">
    <property type="entry name" value="Lipase_GDSL_2"/>
    <property type="match status" value="1"/>
</dbReference>
<dbReference type="Proteomes" id="UP001296104">
    <property type="component" value="Unassembled WGS sequence"/>
</dbReference>
<dbReference type="GO" id="GO:0004622">
    <property type="term" value="F:phosphatidylcholine lysophospholipase activity"/>
    <property type="evidence" value="ECO:0007669"/>
    <property type="project" value="TreeGrafter"/>
</dbReference>
<feature type="region of interest" description="Disordered" evidence="1">
    <location>
        <begin position="129"/>
        <end position="150"/>
    </location>
</feature>
<organism evidence="3 4">
    <name type="scientific">Lecanosticta acicola</name>
    <dbReference type="NCBI Taxonomy" id="111012"/>
    <lineage>
        <taxon>Eukaryota</taxon>
        <taxon>Fungi</taxon>
        <taxon>Dikarya</taxon>
        <taxon>Ascomycota</taxon>
        <taxon>Pezizomycotina</taxon>
        <taxon>Dothideomycetes</taxon>
        <taxon>Dothideomycetidae</taxon>
        <taxon>Mycosphaerellales</taxon>
        <taxon>Mycosphaerellaceae</taxon>
        <taxon>Lecanosticta</taxon>
    </lineage>
</organism>
<evidence type="ECO:0000313" key="3">
    <source>
        <dbReference type="EMBL" id="CAK4034593.1"/>
    </source>
</evidence>
<dbReference type="InterPro" id="IPR051532">
    <property type="entry name" value="Ester_Hydrolysis_Enzymes"/>
</dbReference>
<feature type="domain" description="SGNH hydrolase-type esterase" evidence="2">
    <location>
        <begin position="8"/>
        <end position="164"/>
    </location>
</feature>
<proteinExistence type="predicted"/>
<evidence type="ECO:0000256" key="1">
    <source>
        <dbReference type="SAM" id="MobiDB-lite"/>
    </source>
</evidence>
<dbReference type="EMBL" id="CAVMBE010000125">
    <property type="protein sequence ID" value="CAK4034593.1"/>
    <property type="molecule type" value="Genomic_DNA"/>
</dbReference>
<dbReference type="InterPro" id="IPR036514">
    <property type="entry name" value="SGNH_hydro_sf"/>
</dbReference>
<dbReference type="Gene3D" id="3.40.50.1110">
    <property type="entry name" value="SGNH hydrolase"/>
    <property type="match status" value="2"/>
</dbReference>
<sequence>MPQPSHEGYVGYTIAQIANSTSPQLQKTLSLRPNVVLLHAGTNDLSSSNTSLDATAPQRLGQLMDMILSAVPDTTLLVAQIIQLENGNQARVDAYNSKIPGVVQQRVAAGMKVLAVNMTTIGANGMNQSYDQSGAHNNDPCRSSKGVNTGDLAEGVHPNDCGFQKMANAWYEAMEIASNQTWITPPS</sequence>
<keyword evidence="4" id="KW-1185">Reference proteome</keyword>
<protein>
    <recommendedName>
        <fullName evidence="2">SGNH hydrolase-type esterase domain-containing protein</fullName>
    </recommendedName>
</protein>